<dbReference type="InterPro" id="IPR011723">
    <property type="entry name" value="Znf/thioredoxin_put"/>
</dbReference>
<organism evidence="1 2">
    <name type="scientific">Nocardioides faecalis</name>
    <dbReference type="NCBI Taxonomy" id="2803858"/>
    <lineage>
        <taxon>Bacteria</taxon>
        <taxon>Bacillati</taxon>
        <taxon>Actinomycetota</taxon>
        <taxon>Actinomycetes</taxon>
        <taxon>Propionibacteriales</taxon>
        <taxon>Nocardioidaceae</taxon>
        <taxon>Nocardioides</taxon>
    </lineage>
</organism>
<keyword evidence="2" id="KW-1185">Reference proteome</keyword>
<accession>A0A938Y6J0</accession>
<protein>
    <submittedName>
        <fullName evidence="1">Uncharacterized protein</fullName>
    </submittedName>
</protein>
<comment type="caution">
    <text evidence="1">The sequence shown here is derived from an EMBL/GenBank/DDBJ whole genome shotgun (WGS) entry which is preliminary data.</text>
</comment>
<dbReference type="RefSeq" id="WP_205290465.1">
    <property type="nucleotide sequence ID" value="NZ_CP074406.1"/>
</dbReference>
<evidence type="ECO:0000313" key="1">
    <source>
        <dbReference type="EMBL" id="MBM9459143.1"/>
    </source>
</evidence>
<dbReference type="EMBL" id="JAERTX010000004">
    <property type="protein sequence ID" value="MBM9459143.1"/>
    <property type="molecule type" value="Genomic_DNA"/>
</dbReference>
<evidence type="ECO:0000313" key="2">
    <source>
        <dbReference type="Proteomes" id="UP000663791"/>
    </source>
</evidence>
<dbReference type="AlphaFoldDB" id="A0A938Y6J0"/>
<dbReference type="NCBIfam" id="TIGR02098">
    <property type="entry name" value="MJ0042_CXXC"/>
    <property type="match status" value="1"/>
</dbReference>
<reference evidence="1" key="1">
    <citation type="submission" date="2021-01" db="EMBL/GenBank/DDBJ databases">
        <title>Novel species in genus Nocardioides.</title>
        <authorList>
            <person name="Zhang G."/>
        </authorList>
    </citation>
    <scope>NUCLEOTIDE SEQUENCE</scope>
    <source>
        <strain evidence="1">Zg-536</strain>
    </source>
</reference>
<name>A0A938Y6J0_9ACTN</name>
<sequence>MDLKVDINCPECESALTVTMRDVANGRTVRCPRGHAITLVDEGRGARQAQRSMDDLDKALKNLGKRR</sequence>
<dbReference type="Proteomes" id="UP000663791">
    <property type="component" value="Unassembled WGS sequence"/>
</dbReference>
<gene>
    <name evidence="1" type="ORF">JK386_04455</name>
</gene>
<proteinExistence type="predicted"/>